<keyword evidence="3" id="KW-1185">Reference proteome</keyword>
<evidence type="ECO:0000256" key="1">
    <source>
        <dbReference type="SAM" id="Phobius"/>
    </source>
</evidence>
<organism evidence="2 3">
    <name type="scientific">Streptomyces flavofungini</name>
    <dbReference type="NCBI Taxonomy" id="68200"/>
    <lineage>
        <taxon>Bacteria</taxon>
        <taxon>Bacillati</taxon>
        <taxon>Actinomycetota</taxon>
        <taxon>Actinomycetes</taxon>
        <taxon>Kitasatosporales</taxon>
        <taxon>Streptomycetaceae</taxon>
        <taxon>Streptomyces</taxon>
    </lineage>
</organism>
<name>A0ABS0XIA8_9ACTN</name>
<dbReference type="Pfam" id="PF14087">
    <property type="entry name" value="DUF4267"/>
    <property type="match status" value="1"/>
</dbReference>
<keyword evidence="1" id="KW-1133">Transmembrane helix</keyword>
<feature type="transmembrane region" description="Helical" evidence="1">
    <location>
        <begin position="101"/>
        <end position="123"/>
    </location>
</feature>
<feature type="transmembrane region" description="Helical" evidence="1">
    <location>
        <begin position="7"/>
        <end position="28"/>
    </location>
</feature>
<keyword evidence="1" id="KW-0812">Transmembrane</keyword>
<feature type="transmembrane region" description="Helical" evidence="1">
    <location>
        <begin position="48"/>
        <end position="69"/>
    </location>
</feature>
<sequence length="152" mass="16366">MKRRHLTTALAVLTGATVLFFGLNFLLNPDGAPAGFGITPWPEGNADGYFAVKGVRDIAVAATVFLLLMIGQRRTLGWVVLIDAIIPLGDALTVLTHGGTYTTALSIHVSAAALVVLTAVMLLTERGQRPQLAVPSKTTDRRREKYIDRVNK</sequence>
<evidence type="ECO:0000313" key="3">
    <source>
        <dbReference type="Proteomes" id="UP000634780"/>
    </source>
</evidence>
<dbReference type="InterPro" id="IPR025363">
    <property type="entry name" value="DUF4267"/>
</dbReference>
<evidence type="ECO:0000313" key="2">
    <source>
        <dbReference type="EMBL" id="MBJ3812952.1"/>
    </source>
</evidence>
<gene>
    <name evidence="2" type="ORF">JGB26_38810</name>
</gene>
<dbReference type="EMBL" id="JAEKOZ010000046">
    <property type="protein sequence ID" value="MBJ3812952.1"/>
    <property type="molecule type" value="Genomic_DNA"/>
</dbReference>
<keyword evidence="1" id="KW-0472">Membrane</keyword>
<proteinExistence type="predicted"/>
<comment type="caution">
    <text evidence="2">The sequence shown here is derived from an EMBL/GenBank/DDBJ whole genome shotgun (WGS) entry which is preliminary data.</text>
</comment>
<feature type="transmembrane region" description="Helical" evidence="1">
    <location>
        <begin position="76"/>
        <end position="95"/>
    </location>
</feature>
<dbReference type="Proteomes" id="UP000634780">
    <property type="component" value="Unassembled WGS sequence"/>
</dbReference>
<reference evidence="2 3" key="1">
    <citation type="submission" date="2020-12" db="EMBL/GenBank/DDBJ databases">
        <title>Streptomyces typhae sp. nov., a novel endophytic actinomycete isolated from the root of cattail pollen (Typha angustifolia L.).</title>
        <authorList>
            <person name="Peng C."/>
            <person name="Liu C."/>
        </authorList>
    </citation>
    <scope>NUCLEOTIDE SEQUENCE [LARGE SCALE GENOMIC DNA]</scope>
    <source>
        <strain evidence="2 3">JCM 4753</strain>
    </source>
</reference>
<protein>
    <submittedName>
        <fullName evidence="2">DUF4267 domain-containing protein</fullName>
    </submittedName>
</protein>
<accession>A0ABS0XIA8</accession>
<dbReference type="RefSeq" id="WP_198898039.1">
    <property type="nucleotide sequence ID" value="NZ_BMVR01000017.1"/>
</dbReference>